<feature type="domain" description="C2H2-type" evidence="1">
    <location>
        <begin position="313"/>
        <end position="342"/>
    </location>
</feature>
<dbReference type="InterPro" id="IPR013087">
    <property type="entry name" value="Znf_C2H2_type"/>
</dbReference>
<dbReference type="Gene3D" id="3.30.160.60">
    <property type="entry name" value="Classic Zinc Finger"/>
    <property type="match status" value="1"/>
</dbReference>
<comment type="caution">
    <text evidence="2">The sequence shown here is derived from an EMBL/GenBank/DDBJ whole genome shotgun (WGS) entry which is preliminary data.</text>
</comment>
<feature type="domain" description="C2H2-type" evidence="1">
    <location>
        <begin position="280"/>
        <end position="307"/>
    </location>
</feature>
<evidence type="ECO:0000313" key="2">
    <source>
        <dbReference type="EMBL" id="TVY15208.1"/>
    </source>
</evidence>
<dbReference type="EMBL" id="QGMF01000541">
    <property type="protein sequence ID" value="TVY15208.1"/>
    <property type="molecule type" value="Genomic_DNA"/>
</dbReference>
<reference evidence="2 3" key="1">
    <citation type="submission" date="2018-05" db="EMBL/GenBank/DDBJ databases">
        <title>Whole genome sequencing for identification of molecular markers to develop diagnostic detection tools for the regulated plant pathogen Lachnellula willkommii.</title>
        <authorList>
            <person name="Giroux E."/>
            <person name="Bilodeau G."/>
        </authorList>
    </citation>
    <scope>NUCLEOTIDE SEQUENCE [LARGE SCALE GENOMIC DNA]</scope>
    <source>
        <strain evidence="2 3">CBS 203.66</strain>
    </source>
</reference>
<feature type="domain" description="C2H2-type" evidence="1">
    <location>
        <begin position="250"/>
        <end position="276"/>
    </location>
</feature>
<feature type="domain" description="C2H2-type" evidence="1">
    <location>
        <begin position="379"/>
        <end position="406"/>
    </location>
</feature>
<dbReference type="AlphaFoldDB" id="A0A8T9B5G6"/>
<sequence>MDSDGSYSFDENALQQQAFTDLFGLDENFRSENLPDGPLDPMFGLSGFQASQGAMQQPASDAFALHRSGVDLATANAFNQSLATMNGAFPSLNNYPASNYQSFNQTAFQQPSTSDFWPPHNNNFGFGAPYSFNQATLPQGSVTDMSALNATSNNDAFGGSYSMDSNALNMAAFSTSSDLDAPFELDESEQLEIFPGINSGSGQTSLSLGQSRFNCDWPACNSKEAFTCNLSRSQHVSAVHIQAVLHDTSGSCTWPGCLKSKLDTRKKLETHVTNIHIDPLRCTVTGCKRTEPFGRKGDLERHIASVHKHGRTWKCADKGCKRHTNGFSRKDKLNEHKRTTGHGAIRCLCNHCHWHTYNLRYFLTKAELSSHINDRHGNYECAVGTCAGTVSAFSLDNLKNHLWWNHLYFSSTWMTWMTWIDASKIVDDFIQRSGGDKDTFTESDFDGLLFTRDCSECREKPQPASE</sequence>
<dbReference type="Proteomes" id="UP000469559">
    <property type="component" value="Unassembled WGS sequence"/>
</dbReference>
<protein>
    <submittedName>
        <fullName evidence="2">Zinc finger protein</fullName>
    </submittedName>
</protein>
<name>A0A8T9B5G6_9HELO</name>
<dbReference type="SMART" id="SM00355">
    <property type="entry name" value="ZnF_C2H2"/>
    <property type="match status" value="6"/>
</dbReference>
<proteinExistence type="predicted"/>
<feature type="domain" description="C2H2-type" evidence="1">
    <location>
        <begin position="347"/>
        <end position="376"/>
    </location>
</feature>
<evidence type="ECO:0000259" key="1">
    <source>
        <dbReference type="SMART" id="SM00355"/>
    </source>
</evidence>
<feature type="domain" description="C2H2-type" evidence="1">
    <location>
        <begin position="213"/>
        <end position="240"/>
    </location>
</feature>
<gene>
    <name evidence="2" type="primary">Znf76</name>
    <name evidence="2" type="ORF">LARI1_G008000</name>
</gene>
<accession>A0A8T9B5G6</accession>
<keyword evidence="3" id="KW-1185">Reference proteome</keyword>
<evidence type="ECO:0000313" key="3">
    <source>
        <dbReference type="Proteomes" id="UP000469559"/>
    </source>
</evidence>
<organism evidence="2 3">
    <name type="scientific">Lachnellula arida</name>
    <dbReference type="NCBI Taxonomy" id="1316785"/>
    <lineage>
        <taxon>Eukaryota</taxon>
        <taxon>Fungi</taxon>
        <taxon>Dikarya</taxon>
        <taxon>Ascomycota</taxon>
        <taxon>Pezizomycotina</taxon>
        <taxon>Leotiomycetes</taxon>
        <taxon>Helotiales</taxon>
        <taxon>Lachnaceae</taxon>
        <taxon>Lachnellula</taxon>
    </lineage>
</organism>
<dbReference type="OrthoDB" id="2687452at2759"/>